<protein>
    <recommendedName>
        <fullName evidence="6">NACHT domain-containing protein</fullName>
    </recommendedName>
</protein>
<dbReference type="SUPFAM" id="SSF52540">
    <property type="entry name" value="P-loop containing nucleoside triphosphate hydrolases"/>
    <property type="match status" value="1"/>
</dbReference>
<dbReference type="Gene3D" id="3.40.50.300">
    <property type="entry name" value="P-loop containing nucleotide triphosphate hydrolases"/>
    <property type="match status" value="1"/>
</dbReference>
<evidence type="ECO:0000259" key="3">
    <source>
        <dbReference type="Pfam" id="PF25053"/>
    </source>
</evidence>
<dbReference type="InterPro" id="IPR056693">
    <property type="entry name" value="DUF7791"/>
</dbReference>
<feature type="domain" description="Nephrocystin 3-like N-terminal" evidence="2">
    <location>
        <begin position="256"/>
        <end position="429"/>
    </location>
</feature>
<dbReference type="Pfam" id="PF25053">
    <property type="entry name" value="DUF7791"/>
    <property type="match status" value="1"/>
</dbReference>
<dbReference type="PANTHER" id="PTHR10039">
    <property type="entry name" value="AMELOGENIN"/>
    <property type="match status" value="1"/>
</dbReference>
<dbReference type="HOGENOM" id="CLU_002341_5_0_1"/>
<dbReference type="OrthoDB" id="443402at2759"/>
<evidence type="ECO:0000259" key="2">
    <source>
        <dbReference type="Pfam" id="PF24883"/>
    </source>
</evidence>
<dbReference type="Proteomes" id="UP000019804">
    <property type="component" value="Unassembled WGS sequence"/>
</dbReference>
<evidence type="ECO:0000256" key="1">
    <source>
        <dbReference type="ARBA" id="ARBA00022737"/>
    </source>
</evidence>
<organism evidence="4 5">
    <name type="scientific">Aspergillus ruber (strain CBS 135680)</name>
    <dbReference type="NCBI Taxonomy" id="1388766"/>
    <lineage>
        <taxon>Eukaryota</taxon>
        <taxon>Fungi</taxon>
        <taxon>Dikarya</taxon>
        <taxon>Ascomycota</taxon>
        <taxon>Pezizomycotina</taxon>
        <taxon>Eurotiomycetes</taxon>
        <taxon>Eurotiomycetidae</taxon>
        <taxon>Eurotiales</taxon>
        <taxon>Aspergillaceae</taxon>
        <taxon>Aspergillus</taxon>
        <taxon>Aspergillus subgen. Aspergillus</taxon>
    </lineage>
</organism>
<dbReference type="EMBL" id="KK088445">
    <property type="protein sequence ID" value="EYE91452.1"/>
    <property type="molecule type" value="Genomic_DNA"/>
</dbReference>
<dbReference type="GeneID" id="63698098"/>
<keyword evidence="5" id="KW-1185">Reference proteome</keyword>
<evidence type="ECO:0008006" key="6">
    <source>
        <dbReference type="Google" id="ProtNLM"/>
    </source>
</evidence>
<accession>A0A017S3B9</accession>
<dbReference type="STRING" id="1388766.A0A017S3B9"/>
<feature type="domain" description="DUF7791" evidence="3">
    <location>
        <begin position="552"/>
        <end position="678"/>
    </location>
</feature>
<dbReference type="PANTHER" id="PTHR10039:SF5">
    <property type="entry name" value="NACHT DOMAIN-CONTAINING PROTEIN"/>
    <property type="match status" value="1"/>
</dbReference>
<reference evidence="5" key="1">
    <citation type="journal article" date="2014" name="Nat. Commun.">
        <title>Genomic adaptations of the halophilic Dead Sea filamentous fungus Eurotium rubrum.</title>
        <authorList>
            <person name="Kis-Papo T."/>
            <person name="Weig A.R."/>
            <person name="Riley R."/>
            <person name="Persoh D."/>
            <person name="Salamov A."/>
            <person name="Sun H."/>
            <person name="Lipzen A."/>
            <person name="Wasser S.P."/>
            <person name="Rambold G."/>
            <person name="Grigoriev I.V."/>
            <person name="Nevo E."/>
        </authorList>
    </citation>
    <scope>NUCLEOTIDE SEQUENCE [LARGE SCALE GENOMIC DNA]</scope>
    <source>
        <strain evidence="5">CBS 135680</strain>
    </source>
</reference>
<dbReference type="InterPro" id="IPR056884">
    <property type="entry name" value="NPHP3-like_N"/>
</dbReference>
<dbReference type="AlphaFoldDB" id="A0A017S3B9"/>
<dbReference type="Pfam" id="PF24883">
    <property type="entry name" value="NPHP3_N"/>
    <property type="match status" value="1"/>
</dbReference>
<evidence type="ECO:0000313" key="5">
    <source>
        <dbReference type="Proteomes" id="UP000019804"/>
    </source>
</evidence>
<keyword evidence="1" id="KW-0677">Repeat</keyword>
<sequence>MTPDNMTLSVLLDDLNAVTKGLLVDLPGPDRTGNEEELCYLASACRELSMELAEILGLLKVAGRRSRWQGMRVKWRSIRKESNIEAIERRLSEFQSQILIRLHLMISAESNQQHSAVRAKLDKVEGEARQLQNETANQLHVIRDEITTTIKAFQLQSRPVSSSTENLDNSPSLSNGSLGKIGILLVKLQNVTTSIYSENHILQRLMFSLMYQREDSISDVTIGTFAWMVDENDNKTGSQQKDILEDDEETVRQRTRQAFMTWLNSGSHVFHISGKAGAGKSTLMEFLGQSSRVQQELQCWTGDKQLIFAQFYFWDSEDKFQMTFEGLYRHLLFEVLRQCPRLIPWCFPGFWNNLASGTTPSYQAPFRFEEIKAAFNCLMSEKVTSSHRICLFIDGLDEYEGDEVDHWHICHDLQSWTNSENVELCISSRPHIPFLHSFATDMNIQIQIHQLTQRDIRKLGLAMFEMDPNFERIKHAYRYLVDEIEKLFKGVFLWARLVVRSLLKGIGYRVTLEYLTKKLHTISKELNKLFGKMLDSVDLEDRVLSDKLFLVVALAQQSAPKAPPLRNALLYRWLEDLDDPRFPLNRSMRAYSDSEIEECIQDVNCLIDRLSRGLLEVVQQPHQQDKYFAFEIRFIHRTAYYYILNTQQPQMQKRTIDFDIKFATIRLLLTQLKHARARPADLVPSPGVLCESRTLMYQYESTFDWMSAISRAGYAIPSQYLEEFGNVRDDYTYIQHPESQGVRWGTKMVTIYFVNLARSGRLLSYLCWLLQYGLEHHLLPSTLGNLKLKAESQHTNNNNNNNNNIGDANLLLTAAICYRTDFVRRLIRKGRTPAENMDVYLSDFRRSGPPRVHRTTVWIVFLWYLVDTLLNSIDDAKLPCLVLEDFLDCRGLCCDVLFVIRSRQVERKAKGESSLIDNPPKTYSISLLEAVELRTPPNVETLRTKLREKNPWWCRNQLGAKLTPWSGVRSGREYFNLKHRGLPTKDVHSKSDLYLDSIITKTNRLDAPFVLHFHKLY</sequence>
<dbReference type="RefSeq" id="XP_040635142.1">
    <property type="nucleotide sequence ID" value="XM_040782974.1"/>
</dbReference>
<name>A0A017S3B9_ASPRC</name>
<dbReference type="InterPro" id="IPR027417">
    <property type="entry name" value="P-loop_NTPase"/>
</dbReference>
<evidence type="ECO:0000313" key="4">
    <source>
        <dbReference type="EMBL" id="EYE91452.1"/>
    </source>
</evidence>
<proteinExistence type="predicted"/>
<gene>
    <name evidence="4" type="ORF">EURHEDRAFT_416511</name>
</gene>